<comment type="subcellular location">
    <subcellularLocation>
        <location evidence="1">Cell membrane</location>
        <topology evidence="1">Multi-pass membrane protein</topology>
    </subcellularLocation>
</comment>
<evidence type="ECO:0000256" key="3">
    <source>
        <dbReference type="ARBA" id="ARBA00022692"/>
    </source>
</evidence>
<feature type="transmembrane region" description="Helical" evidence="8">
    <location>
        <begin position="85"/>
        <end position="107"/>
    </location>
</feature>
<dbReference type="STRING" id="6832.A0A553NY25"/>
<feature type="transmembrane region" description="Helical" evidence="8">
    <location>
        <begin position="147"/>
        <end position="170"/>
    </location>
</feature>
<evidence type="ECO:0000256" key="4">
    <source>
        <dbReference type="ARBA" id="ARBA00022989"/>
    </source>
</evidence>
<dbReference type="GO" id="GO:0032870">
    <property type="term" value="P:cellular response to hormone stimulus"/>
    <property type="evidence" value="ECO:0007669"/>
    <property type="project" value="TreeGrafter"/>
</dbReference>
<evidence type="ECO:0000313" key="10">
    <source>
        <dbReference type="EMBL" id="TRY70329.1"/>
    </source>
</evidence>
<keyword evidence="4 8" id="KW-1133">Transmembrane helix</keyword>
<evidence type="ECO:0000256" key="2">
    <source>
        <dbReference type="ARBA" id="ARBA00022475"/>
    </source>
</evidence>
<dbReference type="InterPro" id="IPR017452">
    <property type="entry name" value="GPCR_Rhodpsn_7TM"/>
</dbReference>
<protein>
    <recommendedName>
        <fullName evidence="9">G-protein coupled receptors family 1 profile domain-containing protein</fullName>
    </recommendedName>
</protein>
<feature type="transmembrane region" description="Helical" evidence="8">
    <location>
        <begin position="239"/>
        <end position="259"/>
    </location>
</feature>
<keyword evidence="11" id="KW-1185">Reference proteome</keyword>
<feature type="domain" description="G-protein coupled receptors family 1 profile" evidence="9">
    <location>
        <begin position="117"/>
        <end position="298"/>
    </location>
</feature>
<feature type="transmembrane region" description="Helical" evidence="8">
    <location>
        <begin position="190"/>
        <end position="218"/>
    </location>
</feature>
<keyword evidence="6" id="KW-0675">Receptor</keyword>
<dbReference type="GO" id="GO:0004930">
    <property type="term" value="F:G protein-coupled receptor activity"/>
    <property type="evidence" value="ECO:0007669"/>
    <property type="project" value="TreeGrafter"/>
</dbReference>
<evidence type="ECO:0000259" key="9">
    <source>
        <dbReference type="PROSITE" id="PS50262"/>
    </source>
</evidence>
<evidence type="ECO:0000256" key="5">
    <source>
        <dbReference type="ARBA" id="ARBA00023136"/>
    </source>
</evidence>
<feature type="transmembrane region" description="Helical" evidence="8">
    <location>
        <begin position="48"/>
        <end position="73"/>
    </location>
</feature>
<feature type="compositionally biased region" description="Polar residues" evidence="7">
    <location>
        <begin position="344"/>
        <end position="359"/>
    </location>
</feature>
<dbReference type="PANTHER" id="PTHR24241:SF76">
    <property type="entry name" value="NEUROPEPTIDE SIFAMIDE RECEPTOR"/>
    <property type="match status" value="1"/>
</dbReference>
<name>A0A553NY25_TIGCA</name>
<proteinExistence type="predicted"/>
<dbReference type="Gene3D" id="1.20.1070.10">
    <property type="entry name" value="Rhodopsin 7-helix transmembrane proteins"/>
    <property type="match status" value="1"/>
</dbReference>
<dbReference type="SUPFAM" id="SSF81321">
    <property type="entry name" value="Family A G protein-coupled receptor-like"/>
    <property type="match status" value="1"/>
</dbReference>
<feature type="region of interest" description="Disordered" evidence="7">
    <location>
        <begin position="338"/>
        <end position="376"/>
    </location>
</feature>
<dbReference type="EMBL" id="VCGU01000009">
    <property type="protein sequence ID" value="TRY70329.1"/>
    <property type="molecule type" value="Genomic_DNA"/>
</dbReference>
<evidence type="ECO:0000256" key="8">
    <source>
        <dbReference type="SAM" id="Phobius"/>
    </source>
</evidence>
<dbReference type="PROSITE" id="PS50262">
    <property type="entry name" value="G_PROTEIN_RECEP_F1_2"/>
    <property type="match status" value="1"/>
</dbReference>
<evidence type="ECO:0000256" key="6">
    <source>
        <dbReference type="ARBA" id="ARBA00023170"/>
    </source>
</evidence>
<dbReference type="OMA" id="FMWATPP"/>
<dbReference type="PANTHER" id="PTHR24241">
    <property type="entry name" value="NEUROPEPTIDE RECEPTOR-RELATED G-PROTEIN COUPLED RECEPTOR"/>
    <property type="match status" value="1"/>
</dbReference>
<keyword evidence="5 8" id="KW-0472">Membrane</keyword>
<dbReference type="AlphaFoldDB" id="A0A553NY25"/>
<evidence type="ECO:0000313" key="11">
    <source>
        <dbReference type="Proteomes" id="UP000318571"/>
    </source>
</evidence>
<evidence type="ECO:0000256" key="7">
    <source>
        <dbReference type="SAM" id="MobiDB-lite"/>
    </source>
</evidence>
<dbReference type="GO" id="GO:0042277">
    <property type="term" value="F:peptide binding"/>
    <property type="evidence" value="ECO:0007669"/>
    <property type="project" value="TreeGrafter"/>
</dbReference>
<gene>
    <name evidence="10" type="ORF">TCAL_02812</name>
</gene>
<organism evidence="10 11">
    <name type="scientific">Tigriopus californicus</name>
    <name type="common">Marine copepod</name>
    <dbReference type="NCBI Taxonomy" id="6832"/>
    <lineage>
        <taxon>Eukaryota</taxon>
        <taxon>Metazoa</taxon>
        <taxon>Ecdysozoa</taxon>
        <taxon>Arthropoda</taxon>
        <taxon>Crustacea</taxon>
        <taxon>Multicrustacea</taxon>
        <taxon>Hexanauplia</taxon>
        <taxon>Copepoda</taxon>
        <taxon>Harpacticoida</taxon>
        <taxon>Harpacticidae</taxon>
        <taxon>Tigriopus</taxon>
    </lineage>
</organism>
<sequence>MSSSLNLEGGLLRQEEIVLHNMNKTTPTMTQSTPQNGSSILDSDPFLKTFYCVCVPIIFTASLVTFIMNAYIMLAFPLVKNLTRLLFASYLPIVHKITLSDCFLLLFEVLKMSGIVVTVWHLLIMVSIHLSGVVNPVKFKEFLTLKVARLCVFALWVFPLSGMLIVFSVVPQQGFRSHKCSDHSALQDIWFRFIFSSFILIPTILIVFLYCTFLYIIWRRDISMNSICRQNIRASKITFLIMLTCAIGWMPAVFLNLLICKEGCIFELENISNPIKLSLHGISYALIVAKSFSDPLIFAFRQVNIKMAVLHLSHLLLCQEFHIHNRLDLRNDSQSRSSKRLLGRTSNYGSSVRQESTRISTERRSLAAPQENFPMT</sequence>
<comment type="caution">
    <text evidence="10">The sequence shown here is derived from an EMBL/GenBank/DDBJ whole genome shotgun (WGS) entry which is preliminary data.</text>
</comment>
<reference evidence="10 11" key="1">
    <citation type="journal article" date="2018" name="Nat. Ecol. Evol.">
        <title>Genomic signatures of mitonuclear coevolution across populations of Tigriopus californicus.</title>
        <authorList>
            <person name="Barreto F.S."/>
            <person name="Watson E.T."/>
            <person name="Lima T.G."/>
            <person name="Willett C.S."/>
            <person name="Edmands S."/>
            <person name="Li W."/>
            <person name="Burton R.S."/>
        </authorList>
    </citation>
    <scope>NUCLEOTIDE SEQUENCE [LARGE SCALE GENOMIC DNA]</scope>
    <source>
        <strain evidence="10 11">San Diego</strain>
    </source>
</reference>
<dbReference type="CDD" id="cd00637">
    <property type="entry name" value="7tm_classA_rhodopsin-like"/>
    <property type="match status" value="1"/>
</dbReference>
<keyword evidence="3 8" id="KW-0812">Transmembrane</keyword>
<keyword evidence="2" id="KW-1003">Cell membrane</keyword>
<feature type="transmembrane region" description="Helical" evidence="8">
    <location>
        <begin position="113"/>
        <end position="135"/>
    </location>
</feature>
<dbReference type="Proteomes" id="UP000318571">
    <property type="component" value="Chromosome 9"/>
</dbReference>
<evidence type="ECO:0000256" key="1">
    <source>
        <dbReference type="ARBA" id="ARBA00004651"/>
    </source>
</evidence>
<accession>A0A553NY25</accession>
<dbReference type="GO" id="GO:0005886">
    <property type="term" value="C:plasma membrane"/>
    <property type="evidence" value="ECO:0007669"/>
    <property type="project" value="UniProtKB-SubCell"/>
</dbReference>